<reference evidence="3 4" key="1">
    <citation type="journal article" date="2012" name="BMC Microbiol.">
        <title>Genome sequence of Desulfitobacterium hafniense DCB-2, a Gram-positive anaerobe capable of dehalogenation and metal reduction.</title>
        <authorList>
            <person name="Kim S.H."/>
            <person name="Harzman C."/>
            <person name="Davis J.K."/>
            <person name="Hutcheson R."/>
            <person name="Broderick J.B."/>
            <person name="Marsh T.L."/>
            <person name="Tiedje J.M."/>
        </authorList>
    </citation>
    <scope>NUCLEOTIDE SEQUENCE [LARGE SCALE GENOMIC DNA]</scope>
    <source>
        <strain evidence="4">DSM 10664 / DCB-2</strain>
    </source>
</reference>
<proteinExistence type="predicted"/>
<protein>
    <submittedName>
        <fullName evidence="3">Peptidase M23</fullName>
    </submittedName>
</protein>
<evidence type="ECO:0000256" key="1">
    <source>
        <dbReference type="SAM" id="SignalP"/>
    </source>
</evidence>
<accession>B8FRR4</accession>
<dbReference type="EMBL" id="CP001336">
    <property type="protein sequence ID" value="ACL21824.1"/>
    <property type="molecule type" value="Genomic_DNA"/>
</dbReference>
<dbReference type="Pfam" id="PF01551">
    <property type="entry name" value="Peptidase_M23"/>
    <property type="match status" value="1"/>
</dbReference>
<dbReference type="Proteomes" id="UP000007726">
    <property type="component" value="Chromosome"/>
</dbReference>
<feature type="domain" description="M23ase beta-sheet core" evidence="2">
    <location>
        <begin position="59"/>
        <end position="157"/>
    </location>
</feature>
<dbReference type="InterPro" id="IPR050570">
    <property type="entry name" value="Cell_wall_metabolism_enzyme"/>
</dbReference>
<dbReference type="InterPro" id="IPR011055">
    <property type="entry name" value="Dup_hybrid_motif"/>
</dbReference>
<dbReference type="KEGG" id="dhd:Dhaf_3808"/>
<evidence type="ECO:0000259" key="2">
    <source>
        <dbReference type="Pfam" id="PF01551"/>
    </source>
</evidence>
<sequence length="274" mass="29672">MRKKIFKYSALLLICFVFVLSCATFSFAGYDLGLPSPVSSPVNAGYLYGEKLNSSSTYGHMGMDFAAPIGTSIYSTYVGKVITKGDLGGASYGKYIVIESTHPYYTNTKFYHYYCHMSELSSSIQVNTTYPAGTYLGLSGQTGNASGPHLHYEIRMGANNWYAQRNPEGFLGRSSKDNYAALRGKVLTSSGSYARAIRISGATKGTDVNYGASYSYYVMENGSAFPDESAYGLNYYITRINPGSITLNYNNGARTSTVSASSNTDTLVPSVSLP</sequence>
<dbReference type="PROSITE" id="PS51257">
    <property type="entry name" value="PROKAR_LIPOPROTEIN"/>
    <property type="match status" value="1"/>
</dbReference>
<dbReference type="GO" id="GO:0004222">
    <property type="term" value="F:metalloendopeptidase activity"/>
    <property type="evidence" value="ECO:0007669"/>
    <property type="project" value="TreeGrafter"/>
</dbReference>
<gene>
    <name evidence="3" type="ordered locus">Dhaf_3808</name>
</gene>
<dbReference type="CDD" id="cd12797">
    <property type="entry name" value="M23_peptidase"/>
    <property type="match status" value="1"/>
</dbReference>
<dbReference type="PANTHER" id="PTHR21666">
    <property type="entry name" value="PEPTIDASE-RELATED"/>
    <property type="match status" value="1"/>
</dbReference>
<dbReference type="RefSeq" id="WP_015944807.1">
    <property type="nucleotide sequence ID" value="NC_011830.1"/>
</dbReference>
<keyword evidence="1" id="KW-0732">Signal</keyword>
<feature type="chain" id="PRO_5002872598" evidence="1">
    <location>
        <begin position="29"/>
        <end position="274"/>
    </location>
</feature>
<name>B8FRR4_DESHD</name>
<dbReference type="SUPFAM" id="SSF51261">
    <property type="entry name" value="Duplicated hybrid motif"/>
    <property type="match status" value="1"/>
</dbReference>
<feature type="signal peptide" evidence="1">
    <location>
        <begin position="1"/>
        <end position="28"/>
    </location>
</feature>
<evidence type="ECO:0000313" key="3">
    <source>
        <dbReference type="EMBL" id="ACL21824.1"/>
    </source>
</evidence>
<organism evidence="3 4">
    <name type="scientific">Desulfitobacterium hafniense (strain DSM 10664 / DCB-2)</name>
    <dbReference type="NCBI Taxonomy" id="272564"/>
    <lineage>
        <taxon>Bacteria</taxon>
        <taxon>Bacillati</taxon>
        <taxon>Bacillota</taxon>
        <taxon>Clostridia</taxon>
        <taxon>Eubacteriales</taxon>
        <taxon>Desulfitobacteriaceae</taxon>
        <taxon>Desulfitobacterium</taxon>
    </lineage>
</organism>
<evidence type="ECO:0000313" key="4">
    <source>
        <dbReference type="Proteomes" id="UP000007726"/>
    </source>
</evidence>
<dbReference type="PANTHER" id="PTHR21666:SF270">
    <property type="entry name" value="MUREIN HYDROLASE ACTIVATOR ENVC"/>
    <property type="match status" value="1"/>
</dbReference>
<dbReference type="InterPro" id="IPR016047">
    <property type="entry name" value="M23ase_b-sheet_dom"/>
</dbReference>
<dbReference type="AlphaFoldDB" id="B8FRR4"/>
<dbReference type="HOGENOM" id="CLU_1014628_0_0_9"/>
<dbReference type="Gene3D" id="2.70.70.10">
    <property type="entry name" value="Glucose Permease (Domain IIA)"/>
    <property type="match status" value="1"/>
</dbReference>